<evidence type="ECO:0000256" key="1">
    <source>
        <dbReference type="SAM" id="Phobius"/>
    </source>
</evidence>
<protein>
    <submittedName>
        <fullName evidence="2">Uncharacterized protein</fullName>
    </submittedName>
</protein>
<evidence type="ECO:0000313" key="3">
    <source>
        <dbReference type="Proteomes" id="UP000078200"/>
    </source>
</evidence>
<accession>A0A1A9VRW0</accession>
<dbReference type="AlphaFoldDB" id="A0A1A9VRW0"/>
<keyword evidence="1" id="KW-1133">Transmembrane helix</keyword>
<dbReference type="EnsemblMetazoa" id="GAUT045519-RA">
    <property type="protein sequence ID" value="GAUT045519-PA"/>
    <property type="gene ID" value="GAUT045519"/>
</dbReference>
<evidence type="ECO:0000313" key="2">
    <source>
        <dbReference type="EnsemblMetazoa" id="GAUT045519-PA"/>
    </source>
</evidence>
<name>A0A1A9VRW0_GLOAU</name>
<feature type="transmembrane region" description="Helical" evidence="1">
    <location>
        <begin position="118"/>
        <end position="137"/>
    </location>
</feature>
<keyword evidence="1" id="KW-0812">Transmembrane</keyword>
<organism evidence="2 3">
    <name type="scientific">Glossina austeni</name>
    <name type="common">Savannah tsetse fly</name>
    <dbReference type="NCBI Taxonomy" id="7395"/>
    <lineage>
        <taxon>Eukaryota</taxon>
        <taxon>Metazoa</taxon>
        <taxon>Ecdysozoa</taxon>
        <taxon>Arthropoda</taxon>
        <taxon>Hexapoda</taxon>
        <taxon>Insecta</taxon>
        <taxon>Pterygota</taxon>
        <taxon>Neoptera</taxon>
        <taxon>Endopterygota</taxon>
        <taxon>Diptera</taxon>
        <taxon>Brachycera</taxon>
        <taxon>Muscomorpha</taxon>
        <taxon>Hippoboscoidea</taxon>
        <taxon>Glossinidae</taxon>
        <taxon>Glossina</taxon>
    </lineage>
</organism>
<dbReference type="VEuPathDB" id="VectorBase:GAUT045519"/>
<keyword evidence="3" id="KW-1185">Reference proteome</keyword>
<keyword evidence="1" id="KW-0472">Membrane</keyword>
<proteinExistence type="predicted"/>
<feature type="transmembrane region" description="Helical" evidence="1">
    <location>
        <begin position="6"/>
        <end position="38"/>
    </location>
</feature>
<sequence>MDMEKVVFFIGVFVAGVASRRRMAILQIFIFITVFITFKTNTKFETKIKCETNKALPHAVALQFCLQRSAIFTKNYILKVAQVHFPRKSRALLGIKGEIKTAYSKQDDVNDLIRFIKLLDAIAMMIMHLMIIINVHACVCQNGINWCMVFVHVCNNNDYDDDDDDDFDTGLIVLKTNK</sequence>
<dbReference type="Proteomes" id="UP000078200">
    <property type="component" value="Unassembled WGS sequence"/>
</dbReference>
<reference evidence="2" key="1">
    <citation type="submission" date="2020-05" db="UniProtKB">
        <authorList>
            <consortium name="EnsemblMetazoa"/>
        </authorList>
    </citation>
    <scope>IDENTIFICATION</scope>
    <source>
        <strain evidence="2">TTRI</strain>
    </source>
</reference>